<evidence type="ECO:0000256" key="6">
    <source>
        <dbReference type="ARBA" id="ARBA00023163"/>
    </source>
</evidence>
<dbReference type="InterPro" id="IPR031316">
    <property type="entry name" value="FlgM_C"/>
</dbReference>
<dbReference type="Proteomes" id="UP001368500">
    <property type="component" value="Unassembled WGS sequence"/>
</dbReference>
<protein>
    <recommendedName>
        <fullName evidence="2">Negative regulator of flagellin synthesis</fullName>
    </recommendedName>
    <alternativeName>
        <fullName evidence="8">Anti-sigma-28 factor</fullName>
    </alternativeName>
</protein>
<keyword evidence="11" id="KW-0282">Flagellum</keyword>
<dbReference type="InterPro" id="IPR035890">
    <property type="entry name" value="Anti-sigma-28_factor_FlgM_sf"/>
</dbReference>
<evidence type="ECO:0000256" key="3">
    <source>
        <dbReference type="ARBA" id="ARBA00022491"/>
    </source>
</evidence>
<comment type="function">
    <text evidence="7">Responsible for the coupling of flagellin expression to flagellar assembly by preventing expression of the flagellin genes when a component of the middle class of proteins is defective. It negatively regulates flagellar genes by inhibiting the activity of FliA by directly binding to FliA.</text>
</comment>
<comment type="similarity">
    <text evidence="1">Belongs to the FlgM family.</text>
</comment>
<dbReference type="InterPro" id="IPR007412">
    <property type="entry name" value="FlgM"/>
</dbReference>
<reference evidence="11 12" key="1">
    <citation type="submission" date="2024-04" db="EMBL/GenBank/DDBJ databases">
        <title>Novel species of the genus Ideonella isolated from streams.</title>
        <authorList>
            <person name="Lu H."/>
        </authorList>
    </citation>
    <scope>NUCLEOTIDE SEQUENCE [LARGE SCALE GENOMIC DNA]</scope>
    <source>
        <strain evidence="11 12">BYS139W</strain>
    </source>
</reference>
<proteinExistence type="inferred from homology"/>
<feature type="region of interest" description="Disordered" evidence="9">
    <location>
        <begin position="1"/>
        <end position="35"/>
    </location>
</feature>
<dbReference type="SUPFAM" id="SSF101498">
    <property type="entry name" value="Anti-sigma factor FlgM"/>
    <property type="match status" value="1"/>
</dbReference>
<accession>A0ABU9B9R2</accession>
<evidence type="ECO:0000256" key="5">
    <source>
        <dbReference type="ARBA" id="ARBA00023015"/>
    </source>
</evidence>
<dbReference type="EMBL" id="JBBUTF010000004">
    <property type="protein sequence ID" value="MEK8025505.1"/>
    <property type="molecule type" value="Genomic_DNA"/>
</dbReference>
<keyword evidence="11" id="KW-0966">Cell projection</keyword>
<evidence type="ECO:0000256" key="8">
    <source>
        <dbReference type="ARBA" id="ARBA00030117"/>
    </source>
</evidence>
<keyword evidence="11" id="KW-0969">Cilium</keyword>
<sequence>MKIGQLENKAIQPAAGERKSASTAAAAGTTASNEASAQVQLSETVSQLSAGGTEGVFDAEKVERISNAIRDGKFQINADAIADKLISNAQELLSNVGGRQG</sequence>
<organism evidence="11 12">
    <name type="scientific">Pseudaquabacterium rugosum</name>
    <dbReference type="NCBI Taxonomy" id="2984194"/>
    <lineage>
        <taxon>Bacteria</taxon>
        <taxon>Pseudomonadati</taxon>
        <taxon>Pseudomonadota</taxon>
        <taxon>Betaproteobacteria</taxon>
        <taxon>Burkholderiales</taxon>
        <taxon>Sphaerotilaceae</taxon>
        <taxon>Pseudaquabacterium</taxon>
    </lineage>
</organism>
<dbReference type="RefSeq" id="WP_341373278.1">
    <property type="nucleotide sequence ID" value="NZ_JBBUTF010000004.1"/>
</dbReference>
<feature type="compositionally biased region" description="Low complexity" evidence="9">
    <location>
        <begin position="21"/>
        <end position="35"/>
    </location>
</feature>
<evidence type="ECO:0000313" key="12">
    <source>
        <dbReference type="Proteomes" id="UP001368500"/>
    </source>
</evidence>
<gene>
    <name evidence="11" type="primary">flgM</name>
    <name evidence="11" type="ORF">AACH11_05975</name>
</gene>
<evidence type="ECO:0000256" key="4">
    <source>
        <dbReference type="ARBA" id="ARBA00022795"/>
    </source>
</evidence>
<dbReference type="Pfam" id="PF04316">
    <property type="entry name" value="FlgM"/>
    <property type="match status" value="1"/>
</dbReference>
<evidence type="ECO:0000256" key="1">
    <source>
        <dbReference type="ARBA" id="ARBA00005322"/>
    </source>
</evidence>
<dbReference type="NCBIfam" id="TIGR03824">
    <property type="entry name" value="FlgM_jcvi"/>
    <property type="match status" value="1"/>
</dbReference>
<evidence type="ECO:0000256" key="2">
    <source>
        <dbReference type="ARBA" id="ARBA00017823"/>
    </source>
</evidence>
<keyword evidence="6" id="KW-0804">Transcription</keyword>
<keyword evidence="12" id="KW-1185">Reference proteome</keyword>
<evidence type="ECO:0000256" key="7">
    <source>
        <dbReference type="ARBA" id="ARBA00024739"/>
    </source>
</evidence>
<comment type="caution">
    <text evidence="11">The sequence shown here is derived from an EMBL/GenBank/DDBJ whole genome shotgun (WGS) entry which is preliminary data.</text>
</comment>
<evidence type="ECO:0000259" key="10">
    <source>
        <dbReference type="Pfam" id="PF04316"/>
    </source>
</evidence>
<name>A0ABU9B9R2_9BURK</name>
<keyword evidence="4" id="KW-1005">Bacterial flagellum biogenesis</keyword>
<keyword evidence="3" id="KW-0678">Repressor</keyword>
<keyword evidence="5" id="KW-0805">Transcription regulation</keyword>
<evidence type="ECO:0000256" key="9">
    <source>
        <dbReference type="SAM" id="MobiDB-lite"/>
    </source>
</evidence>
<evidence type="ECO:0000313" key="11">
    <source>
        <dbReference type="EMBL" id="MEK8025505.1"/>
    </source>
</evidence>
<feature type="domain" description="Anti-sigma-28 factor FlgM C-terminal" evidence="10">
    <location>
        <begin position="38"/>
        <end position="86"/>
    </location>
</feature>